<evidence type="ECO:0000256" key="7">
    <source>
        <dbReference type="ARBA" id="ARBA00023136"/>
    </source>
</evidence>
<comment type="subcellular location">
    <subcellularLocation>
        <location evidence="1 8">Cell membrane</location>
        <topology evidence="1 8">Multi-pass membrane protein</topology>
    </subcellularLocation>
</comment>
<evidence type="ECO:0000256" key="8">
    <source>
        <dbReference type="RuleBase" id="RU363041"/>
    </source>
</evidence>
<dbReference type="PANTHER" id="PTHR30269">
    <property type="entry name" value="TRANSMEMBRANE PROTEIN YFCA"/>
    <property type="match status" value="1"/>
</dbReference>
<feature type="transmembrane region" description="Helical" evidence="8">
    <location>
        <begin position="235"/>
        <end position="255"/>
    </location>
</feature>
<protein>
    <recommendedName>
        <fullName evidence="8">Probable membrane transporter protein</fullName>
    </recommendedName>
</protein>
<evidence type="ECO:0000313" key="9">
    <source>
        <dbReference type="EMBL" id="MFH0255268.1"/>
    </source>
</evidence>
<reference evidence="9 10" key="1">
    <citation type="submission" date="2024-10" db="EMBL/GenBank/DDBJ databases">
        <authorList>
            <person name="Yang X.-N."/>
        </authorList>
    </citation>
    <scope>NUCLEOTIDE SEQUENCE [LARGE SCALE GENOMIC DNA]</scope>
    <source>
        <strain evidence="9 10">CAU 1059</strain>
    </source>
</reference>
<dbReference type="InterPro" id="IPR052017">
    <property type="entry name" value="TSUP"/>
</dbReference>
<keyword evidence="10" id="KW-1185">Reference proteome</keyword>
<proteinExistence type="inferred from homology"/>
<comment type="caution">
    <text evidence="9">The sequence shown here is derived from an EMBL/GenBank/DDBJ whole genome shotgun (WGS) entry which is preliminary data.</text>
</comment>
<dbReference type="RefSeq" id="WP_377173040.1">
    <property type="nucleotide sequence ID" value="NZ_JBHTJC010000006.1"/>
</dbReference>
<dbReference type="EMBL" id="JBIHMM010000005">
    <property type="protein sequence ID" value="MFH0255268.1"/>
    <property type="molecule type" value="Genomic_DNA"/>
</dbReference>
<dbReference type="Proteomes" id="UP001607157">
    <property type="component" value="Unassembled WGS sequence"/>
</dbReference>
<comment type="similarity">
    <text evidence="2 8">Belongs to the 4-toluene sulfonate uptake permease (TSUP) (TC 2.A.102) family.</text>
</comment>
<evidence type="ECO:0000256" key="1">
    <source>
        <dbReference type="ARBA" id="ARBA00004651"/>
    </source>
</evidence>
<evidence type="ECO:0000313" key="10">
    <source>
        <dbReference type="Proteomes" id="UP001607157"/>
    </source>
</evidence>
<keyword evidence="3" id="KW-0813">Transport</keyword>
<feature type="transmembrane region" description="Helical" evidence="8">
    <location>
        <begin position="111"/>
        <end position="133"/>
    </location>
</feature>
<name>A0ABW7IAY9_9RHOB</name>
<keyword evidence="5 8" id="KW-0812">Transmembrane</keyword>
<organism evidence="9 10">
    <name type="scientific">Roseovarius aquimarinus</name>
    <dbReference type="NCBI Taxonomy" id="1229156"/>
    <lineage>
        <taxon>Bacteria</taxon>
        <taxon>Pseudomonadati</taxon>
        <taxon>Pseudomonadota</taxon>
        <taxon>Alphaproteobacteria</taxon>
        <taxon>Rhodobacterales</taxon>
        <taxon>Roseobacteraceae</taxon>
        <taxon>Roseovarius</taxon>
    </lineage>
</organism>
<sequence>MSMLDALAPAIAGAMAHPGFWWLAVTLAAAGIVRGFTGFGSALIFVPVAGIFLPPVHVIAIIALVEIASIGALVPRAWAHADKGQVALLVLAALPTVPMGLWIMDLLDATIVRWIVAVFAGGTLLALVSGWHYSGRTTLWVVIAIGAVAGLLGGMTGLTGPVVVLFYLAGGRVAQTVRANTILFLGAMDVVIVANLMLRGFTDMSILWLAALLSVPYFVGMLAGQALFNPAQEALYRRAALTVIGFAVLAGLPIWQ</sequence>
<evidence type="ECO:0000256" key="6">
    <source>
        <dbReference type="ARBA" id="ARBA00022989"/>
    </source>
</evidence>
<accession>A0ABW7IAY9</accession>
<dbReference type="InterPro" id="IPR002781">
    <property type="entry name" value="TM_pro_TauE-like"/>
</dbReference>
<keyword evidence="6 8" id="KW-1133">Transmembrane helix</keyword>
<evidence type="ECO:0000256" key="2">
    <source>
        <dbReference type="ARBA" id="ARBA00009142"/>
    </source>
</evidence>
<keyword evidence="7 8" id="KW-0472">Membrane</keyword>
<gene>
    <name evidence="9" type="ORF">ACGRVM_15285</name>
</gene>
<feature type="transmembrane region" description="Helical" evidence="8">
    <location>
        <begin position="20"/>
        <end position="46"/>
    </location>
</feature>
<feature type="transmembrane region" description="Helical" evidence="8">
    <location>
        <begin position="139"/>
        <end position="169"/>
    </location>
</feature>
<dbReference type="Pfam" id="PF01925">
    <property type="entry name" value="TauE"/>
    <property type="match status" value="1"/>
</dbReference>
<keyword evidence="4 8" id="KW-1003">Cell membrane</keyword>
<dbReference type="PANTHER" id="PTHR30269:SF37">
    <property type="entry name" value="MEMBRANE TRANSPORTER PROTEIN"/>
    <property type="match status" value="1"/>
</dbReference>
<feature type="transmembrane region" description="Helical" evidence="8">
    <location>
        <begin position="206"/>
        <end position="228"/>
    </location>
</feature>
<feature type="transmembrane region" description="Helical" evidence="8">
    <location>
        <begin position="181"/>
        <end position="200"/>
    </location>
</feature>
<evidence type="ECO:0000256" key="4">
    <source>
        <dbReference type="ARBA" id="ARBA00022475"/>
    </source>
</evidence>
<evidence type="ECO:0000256" key="5">
    <source>
        <dbReference type="ARBA" id="ARBA00022692"/>
    </source>
</evidence>
<feature type="transmembrane region" description="Helical" evidence="8">
    <location>
        <begin position="84"/>
        <end position="104"/>
    </location>
</feature>
<evidence type="ECO:0000256" key="3">
    <source>
        <dbReference type="ARBA" id="ARBA00022448"/>
    </source>
</evidence>